<dbReference type="SUPFAM" id="SSF56747">
    <property type="entry name" value="Prim-pol domain"/>
    <property type="match status" value="1"/>
</dbReference>
<dbReference type="Proteomes" id="UP001501446">
    <property type="component" value="Unassembled WGS sequence"/>
</dbReference>
<evidence type="ECO:0000313" key="3">
    <source>
        <dbReference type="Proteomes" id="UP001501446"/>
    </source>
</evidence>
<proteinExistence type="predicted"/>
<protein>
    <submittedName>
        <fullName evidence="2">Bifunctional DNA primase/polymerase</fullName>
    </submittedName>
</protein>
<evidence type="ECO:0000259" key="1">
    <source>
        <dbReference type="SMART" id="SM00943"/>
    </source>
</evidence>
<dbReference type="Pfam" id="PF09250">
    <property type="entry name" value="Prim-Pol"/>
    <property type="match status" value="1"/>
</dbReference>
<dbReference type="CDD" id="cd04859">
    <property type="entry name" value="Prim_Pol"/>
    <property type="match status" value="1"/>
</dbReference>
<dbReference type="EMBL" id="BAABLN010000010">
    <property type="protein sequence ID" value="GAA4695160.1"/>
    <property type="molecule type" value="Genomic_DNA"/>
</dbReference>
<gene>
    <name evidence="2" type="ORF">GCM10025781_11050</name>
</gene>
<feature type="domain" description="DNA primase/polymerase bifunctional N-terminal" evidence="1">
    <location>
        <begin position="26"/>
        <end position="198"/>
    </location>
</feature>
<reference evidence="3" key="1">
    <citation type="journal article" date="2019" name="Int. J. Syst. Evol. Microbiol.">
        <title>The Global Catalogue of Microorganisms (GCM) 10K type strain sequencing project: providing services to taxonomists for standard genome sequencing and annotation.</title>
        <authorList>
            <consortium name="The Broad Institute Genomics Platform"/>
            <consortium name="The Broad Institute Genome Sequencing Center for Infectious Disease"/>
            <person name="Wu L."/>
            <person name="Ma J."/>
        </authorList>
    </citation>
    <scope>NUCLEOTIDE SEQUENCE [LARGE SCALE GENOMIC DNA]</scope>
    <source>
        <strain evidence="3">JCM 18958</strain>
    </source>
</reference>
<evidence type="ECO:0000313" key="2">
    <source>
        <dbReference type="EMBL" id="GAA4695160.1"/>
    </source>
</evidence>
<keyword evidence="3" id="KW-1185">Reference proteome</keyword>
<sequence length="295" mass="31796">MYQQSTAQNDRGGAGFMGHNPAQQRLLMAARGWHLFPLRPGDKRPAVANWEQWATTDPAKLLNWPEGAGVGIACGPSNLVVIDLDCHTAEPSKPEHQIWTERGCLDGADVFTWQWHEHTTDGSSWAHTYVVLTPSGGGHLYYRAPAQQIRNSASGRLGWQVDVRAQGGYVVAPGTTLPAGTYTPLWEPATLPVLPEWITATLTAPKAAPQRPARRVLALPSQAGKRVNALAHQVATAAVGQRNDMLNWAVYQLAKDRALTQEHAQVLFDAAKAAGLAEAEAIATIRSAGKELAAS</sequence>
<dbReference type="SMART" id="SM00943">
    <property type="entry name" value="Prim-Pol"/>
    <property type="match status" value="1"/>
</dbReference>
<comment type="caution">
    <text evidence="2">The sequence shown here is derived from an EMBL/GenBank/DDBJ whole genome shotgun (WGS) entry which is preliminary data.</text>
</comment>
<accession>A0ABP8WVG6</accession>
<organism evidence="2 3">
    <name type="scientific">Kocuria gwangalliensis</name>
    <dbReference type="NCBI Taxonomy" id="501592"/>
    <lineage>
        <taxon>Bacteria</taxon>
        <taxon>Bacillati</taxon>
        <taxon>Actinomycetota</taxon>
        <taxon>Actinomycetes</taxon>
        <taxon>Micrococcales</taxon>
        <taxon>Micrococcaceae</taxon>
        <taxon>Kocuria</taxon>
    </lineage>
</organism>
<dbReference type="InterPro" id="IPR015330">
    <property type="entry name" value="DNA_primase/pol_bifunc_N"/>
</dbReference>
<name>A0ABP8WVG6_9MICC</name>